<dbReference type="EMBL" id="RBCJ01000001">
    <property type="protein sequence ID" value="RKN82996.1"/>
    <property type="molecule type" value="Genomic_DNA"/>
</dbReference>
<feature type="signal peptide" evidence="1">
    <location>
        <begin position="1"/>
        <end position="20"/>
    </location>
</feature>
<proteinExistence type="predicted"/>
<dbReference type="AlphaFoldDB" id="A0A3B0CHI6"/>
<dbReference type="Proteomes" id="UP000276603">
    <property type="component" value="Unassembled WGS sequence"/>
</dbReference>
<comment type="caution">
    <text evidence="3">The sequence shown here is derived from an EMBL/GenBank/DDBJ whole genome shotgun (WGS) entry which is preliminary data.</text>
</comment>
<reference evidence="3 4" key="1">
    <citation type="submission" date="2018-10" db="EMBL/GenBank/DDBJ databases">
        <title>Ulvibacterium marinum gen. nov., sp. nov., a novel marine bacterium of the family Flavobacteriaceae, isolated from a culture of the green alga Ulva prolifera.</title>
        <authorList>
            <person name="Zhang Z."/>
        </authorList>
    </citation>
    <scope>NUCLEOTIDE SEQUENCE [LARGE SCALE GENOMIC DNA]</scope>
    <source>
        <strain evidence="3 4">CCMM003</strain>
    </source>
</reference>
<dbReference type="InterPro" id="IPR028096">
    <property type="entry name" value="EfeO_Cupredoxin"/>
</dbReference>
<organism evidence="3 4">
    <name type="scientific">Ulvibacterium marinum</name>
    <dbReference type="NCBI Taxonomy" id="2419782"/>
    <lineage>
        <taxon>Bacteria</taxon>
        <taxon>Pseudomonadati</taxon>
        <taxon>Bacteroidota</taxon>
        <taxon>Flavobacteriia</taxon>
        <taxon>Flavobacteriales</taxon>
        <taxon>Flavobacteriaceae</taxon>
        <taxon>Ulvibacterium</taxon>
    </lineage>
</organism>
<name>A0A3B0CHI6_9FLAO</name>
<evidence type="ECO:0000313" key="3">
    <source>
        <dbReference type="EMBL" id="RKN82996.1"/>
    </source>
</evidence>
<evidence type="ECO:0000313" key="4">
    <source>
        <dbReference type="Proteomes" id="UP000276603"/>
    </source>
</evidence>
<sequence>MKKIITTVVFAIGLVFSMTAQDKMMKESTKTIALEQTPGEFTQKQLSVPAGTYVFEISNKGVGHDVGFVLVKKGMDVSKPENHIKTAYVTEVVKTGEKQQSNPTVLEKGEYVYFCPMNPTATDNTLIVQ</sequence>
<dbReference type="RefSeq" id="WP_120710203.1">
    <property type="nucleotide sequence ID" value="NZ_RBCJ01000001.1"/>
</dbReference>
<dbReference type="OrthoDB" id="6264717at2"/>
<evidence type="ECO:0000256" key="1">
    <source>
        <dbReference type="SAM" id="SignalP"/>
    </source>
</evidence>
<gene>
    <name evidence="3" type="ORF">D7Z94_03905</name>
</gene>
<dbReference type="Pfam" id="PF13473">
    <property type="entry name" value="Cupredoxin_1"/>
    <property type="match status" value="1"/>
</dbReference>
<dbReference type="Gene3D" id="2.60.40.420">
    <property type="entry name" value="Cupredoxins - blue copper proteins"/>
    <property type="match status" value="1"/>
</dbReference>
<keyword evidence="1" id="KW-0732">Signal</keyword>
<feature type="domain" description="EfeO-type cupredoxin-like" evidence="2">
    <location>
        <begin position="12"/>
        <end position="128"/>
    </location>
</feature>
<evidence type="ECO:0000259" key="2">
    <source>
        <dbReference type="Pfam" id="PF13473"/>
    </source>
</evidence>
<accession>A0A3B0CHI6</accession>
<protein>
    <recommendedName>
        <fullName evidence="2">EfeO-type cupredoxin-like domain-containing protein</fullName>
    </recommendedName>
</protein>
<dbReference type="SUPFAM" id="SSF49503">
    <property type="entry name" value="Cupredoxins"/>
    <property type="match status" value="1"/>
</dbReference>
<feature type="chain" id="PRO_5017332155" description="EfeO-type cupredoxin-like domain-containing protein" evidence="1">
    <location>
        <begin position="21"/>
        <end position="129"/>
    </location>
</feature>
<keyword evidence="4" id="KW-1185">Reference proteome</keyword>
<dbReference type="InterPro" id="IPR008972">
    <property type="entry name" value="Cupredoxin"/>
</dbReference>